<proteinExistence type="predicted"/>
<name>A0A2P8C9T8_9BACT</name>
<evidence type="ECO:0000313" key="2">
    <source>
        <dbReference type="EMBL" id="PSK81737.1"/>
    </source>
</evidence>
<comment type="caution">
    <text evidence="2">The sequence shown here is derived from an EMBL/GenBank/DDBJ whole genome shotgun (WGS) entry which is preliminary data.</text>
</comment>
<dbReference type="EMBL" id="BLAU01000001">
    <property type="protein sequence ID" value="GET21258.1"/>
    <property type="molecule type" value="Genomic_DNA"/>
</dbReference>
<dbReference type="OrthoDB" id="1466422at2"/>
<keyword evidence="4" id="KW-1185">Reference proteome</keyword>
<reference evidence="1 4" key="2">
    <citation type="submission" date="2019-10" db="EMBL/GenBank/DDBJ databases">
        <title>Prolixibacter strains distinguished by the presence of nitrate reductase genes were adept at nitrate-dependent anaerobic corrosion of metallic iron and carbon steel.</title>
        <authorList>
            <person name="Iino T."/>
            <person name="Shono N."/>
            <person name="Ito K."/>
            <person name="Nakamura R."/>
            <person name="Sueoka K."/>
            <person name="Harayama S."/>
            <person name="Ohkuma M."/>
        </authorList>
    </citation>
    <scope>NUCLEOTIDE SEQUENCE [LARGE SCALE GENOMIC DNA]</scope>
    <source>
        <strain evidence="1 4">MIC1-1</strain>
    </source>
</reference>
<dbReference type="Proteomes" id="UP000240621">
    <property type="component" value="Unassembled WGS sequence"/>
</dbReference>
<accession>A0A2P8C9T8</accession>
<dbReference type="RefSeq" id="WP_106543036.1">
    <property type="nucleotide sequence ID" value="NZ_BLAU01000001.1"/>
</dbReference>
<dbReference type="AlphaFoldDB" id="A0A2P8C9T8"/>
<dbReference type="EMBL" id="PYGC01000008">
    <property type="protein sequence ID" value="PSK81737.1"/>
    <property type="molecule type" value="Genomic_DNA"/>
</dbReference>
<evidence type="ECO:0000313" key="4">
    <source>
        <dbReference type="Proteomes" id="UP000396862"/>
    </source>
</evidence>
<gene>
    <name evidence="2" type="ORF">CLV93_108138</name>
    <name evidence="1" type="ORF">JCM18694_15040</name>
</gene>
<dbReference type="Proteomes" id="UP000396862">
    <property type="component" value="Unassembled WGS sequence"/>
</dbReference>
<organism evidence="2 3">
    <name type="scientific">Prolixibacter denitrificans</name>
    <dbReference type="NCBI Taxonomy" id="1541063"/>
    <lineage>
        <taxon>Bacteria</taxon>
        <taxon>Pseudomonadati</taxon>
        <taxon>Bacteroidota</taxon>
        <taxon>Bacteroidia</taxon>
        <taxon>Marinilabiliales</taxon>
        <taxon>Prolixibacteraceae</taxon>
        <taxon>Prolixibacter</taxon>
    </lineage>
</organism>
<evidence type="ECO:0000313" key="1">
    <source>
        <dbReference type="EMBL" id="GET21258.1"/>
    </source>
</evidence>
<reference evidence="2 3" key="1">
    <citation type="submission" date="2018-03" db="EMBL/GenBank/DDBJ databases">
        <title>Genomic Encyclopedia of Archaeal and Bacterial Type Strains, Phase II (KMG-II): from individual species to whole genera.</title>
        <authorList>
            <person name="Goeker M."/>
        </authorList>
    </citation>
    <scope>NUCLEOTIDE SEQUENCE [LARGE SCALE GENOMIC DNA]</scope>
    <source>
        <strain evidence="2 3">DSM 27267</strain>
    </source>
</reference>
<protein>
    <submittedName>
        <fullName evidence="2">Uncharacterized protein</fullName>
    </submittedName>
</protein>
<evidence type="ECO:0000313" key="3">
    <source>
        <dbReference type="Proteomes" id="UP000240621"/>
    </source>
</evidence>
<sequence length="213" mass="23865">MKKILLQVVLIIAAVVLTYEIYDTVRRPIDFQKEKKVRYDAVVNRLKDIRKAELAYKDVNGKFTGSWDTLLTFVKTDSLPLVRKIGSVTDSMIDAGWTEEKALREGKIIRDTIKVAVLDSVFGKNYPINKLPIIPYSGGKKFFLGATRVKTGSGVDVAVFEARAHNNIILSQLEDEYGQEIINLNEKSRVDGKYPGLKVGSLTEANNNAGNWE</sequence>